<reference evidence="2 3" key="1">
    <citation type="journal article" date="2024" name="Genome Biol. Evol.">
        <title>Chromosome-level genome assembly of the viviparous eelpout Zoarces viviparus.</title>
        <authorList>
            <person name="Fuhrmann N."/>
            <person name="Brasseur M.V."/>
            <person name="Bakowski C.E."/>
            <person name="Podsiadlowski L."/>
            <person name="Prost S."/>
            <person name="Krehenwinkel H."/>
            <person name="Mayer C."/>
        </authorList>
    </citation>
    <scope>NUCLEOTIDE SEQUENCE [LARGE SCALE GENOMIC DNA]</scope>
    <source>
        <strain evidence="2">NO-MEL_2022_Ind0_liver</strain>
    </source>
</reference>
<evidence type="ECO:0000313" key="3">
    <source>
        <dbReference type="Proteomes" id="UP001488805"/>
    </source>
</evidence>
<protein>
    <submittedName>
        <fullName evidence="2">Uncharacterized protein</fullName>
    </submittedName>
</protein>
<comment type="caution">
    <text evidence="2">The sequence shown here is derived from an EMBL/GenBank/DDBJ whole genome shotgun (WGS) entry which is preliminary data.</text>
</comment>
<dbReference type="Proteomes" id="UP001488805">
    <property type="component" value="Unassembled WGS sequence"/>
</dbReference>
<accession>A0AAW1ESD6</accession>
<sequence>MEKGPKCAHPSADNQQPLAGRETAGPGRAEPSRAQPILVGADRAPHRTGLHYLQLHLPAITRTLKEEEDVACQCASCSLVSEQRRSAFSALHWNFMYAADAYALQICKPDWYEALLAKSHLAVMYAGRHTSRMGG</sequence>
<evidence type="ECO:0000256" key="1">
    <source>
        <dbReference type="SAM" id="MobiDB-lite"/>
    </source>
</evidence>
<feature type="region of interest" description="Disordered" evidence="1">
    <location>
        <begin position="1"/>
        <end position="33"/>
    </location>
</feature>
<name>A0AAW1ESD6_ZOAVI</name>
<organism evidence="2 3">
    <name type="scientific">Zoarces viviparus</name>
    <name type="common">Viviparous eelpout</name>
    <name type="synonym">Blennius viviparus</name>
    <dbReference type="NCBI Taxonomy" id="48416"/>
    <lineage>
        <taxon>Eukaryota</taxon>
        <taxon>Metazoa</taxon>
        <taxon>Chordata</taxon>
        <taxon>Craniata</taxon>
        <taxon>Vertebrata</taxon>
        <taxon>Euteleostomi</taxon>
        <taxon>Actinopterygii</taxon>
        <taxon>Neopterygii</taxon>
        <taxon>Teleostei</taxon>
        <taxon>Neoteleostei</taxon>
        <taxon>Acanthomorphata</taxon>
        <taxon>Eupercaria</taxon>
        <taxon>Perciformes</taxon>
        <taxon>Cottioidei</taxon>
        <taxon>Zoarcales</taxon>
        <taxon>Zoarcidae</taxon>
        <taxon>Zoarcinae</taxon>
        <taxon>Zoarces</taxon>
    </lineage>
</organism>
<dbReference type="AlphaFoldDB" id="A0AAW1ESD6"/>
<gene>
    <name evidence="2" type="ORF">VZT92_016035</name>
</gene>
<evidence type="ECO:0000313" key="2">
    <source>
        <dbReference type="EMBL" id="KAK9525313.1"/>
    </source>
</evidence>
<keyword evidence="3" id="KW-1185">Reference proteome</keyword>
<dbReference type="EMBL" id="JBCEZU010000134">
    <property type="protein sequence ID" value="KAK9525313.1"/>
    <property type="molecule type" value="Genomic_DNA"/>
</dbReference>
<proteinExistence type="predicted"/>